<sequence length="533" mass="58680">MNPAIPGPPPHPGAAASAQSWQRAQQFESTGQWQQARELYESMLATAPQHVPARLRMSRLEQFADRYRESRDHILQAADTVRLQASTRNIAYVTARLLEFAEEAEVASVILSADTSDPDVIRQSPTLAQHLWLAGRYEDALRFLDAMDKHTPSHPLLLFTRGNVLRYLGDADGAARLYEAALARAPHLPDLHWAIATLSRAQQALSRVPRIRAAMAQHPAGSAAQAQLLYALFREYDAAGDVDQAWAALSQGAAILHRDGAYDAGRVAARLDALRAMRPGALVAEEAPLGTLPVFVVGMPRTGTTLLDRVLGNHGWVRSLGERNDLSAAISEASGHFFQSAVQGDHHDLLQSLDMRRVGHLYMQRLRRAAPPVRYVIDKNPQNLFSIPVILQALPQARILCLRRDPMDACFSTFKELFQGDAYAWSHSLEDAASHCQQARSWMAHWQAVAPGAVRVVDYESLVDDPEGTAASLSEFLGLPAQAGLHDITRNDAPVATASSSQVREGIHARNVGAWKRYEAHLQPLRDRLDARG</sequence>
<dbReference type="InterPro" id="IPR026634">
    <property type="entry name" value="TPST-like"/>
</dbReference>
<dbReference type="InterPro" id="IPR027417">
    <property type="entry name" value="P-loop_NTPase"/>
</dbReference>
<evidence type="ECO:0000313" key="2">
    <source>
        <dbReference type="EMBL" id="MDI9239414.1"/>
    </source>
</evidence>
<reference evidence="2 3" key="1">
    <citation type="submission" date="2023-05" db="EMBL/GenBank/DDBJ databases">
        <title>Lysobacter sp. strain LF1 Genome sequencing and assembly.</title>
        <authorList>
            <person name="Jung Y."/>
        </authorList>
    </citation>
    <scope>NUCLEOTIDE SEQUENCE [LARGE SCALE GENOMIC DNA]</scope>
    <source>
        <strain evidence="2 3">LF1</strain>
    </source>
</reference>
<dbReference type="SUPFAM" id="SSF52540">
    <property type="entry name" value="P-loop containing nucleoside triphosphate hydrolases"/>
    <property type="match status" value="1"/>
</dbReference>
<dbReference type="InterPro" id="IPR019734">
    <property type="entry name" value="TPR_rpt"/>
</dbReference>
<protein>
    <submittedName>
        <fullName evidence="2">Sulfotransferase</fullName>
    </submittedName>
</protein>
<dbReference type="SMART" id="SM00028">
    <property type="entry name" value="TPR"/>
    <property type="match status" value="2"/>
</dbReference>
<gene>
    <name evidence="2" type="ORF">QLQ15_10915</name>
</gene>
<dbReference type="InterPro" id="IPR011990">
    <property type="entry name" value="TPR-like_helical_dom_sf"/>
</dbReference>
<keyword evidence="1" id="KW-0808">Transferase</keyword>
<dbReference type="SUPFAM" id="SSF48452">
    <property type="entry name" value="TPR-like"/>
    <property type="match status" value="1"/>
</dbReference>
<dbReference type="Gene3D" id="1.25.40.10">
    <property type="entry name" value="Tetratricopeptide repeat domain"/>
    <property type="match status" value="1"/>
</dbReference>
<comment type="caution">
    <text evidence="2">The sequence shown here is derived from an EMBL/GenBank/DDBJ whole genome shotgun (WGS) entry which is preliminary data.</text>
</comment>
<evidence type="ECO:0000313" key="3">
    <source>
        <dbReference type="Proteomes" id="UP001321580"/>
    </source>
</evidence>
<keyword evidence="3" id="KW-1185">Reference proteome</keyword>
<organism evidence="2 3">
    <name type="scientific">Lysobacter stagni</name>
    <dbReference type="NCBI Taxonomy" id="3045172"/>
    <lineage>
        <taxon>Bacteria</taxon>
        <taxon>Pseudomonadati</taxon>
        <taxon>Pseudomonadota</taxon>
        <taxon>Gammaproteobacteria</taxon>
        <taxon>Lysobacterales</taxon>
        <taxon>Lysobacteraceae</taxon>
        <taxon>Lysobacter</taxon>
    </lineage>
</organism>
<dbReference type="Gene3D" id="3.40.50.300">
    <property type="entry name" value="P-loop containing nucleotide triphosphate hydrolases"/>
    <property type="match status" value="1"/>
</dbReference>
<dbReference type="EMBL" id="JASGBI010000001">
    <property type="protein sequence ID" value="MDI9239414.1"/>
    <property type="molecule type" value="Genomic_DNA"/>
</dbReference>
<dbReference type="Pfam" id="PF13469">
    <property type="entry name" value="Sulfotransfer_3"/>
    <property type="match status" value="1"/>
</dbReference>
<dbReference type="PANTHER" id="PTHR12788:SF10">
    <property type="entry name" value="PROTEIN-TYROSINE SULFOTRANSFERASE"/>
    <property type="match status" value="1"/>
</dbReference>
<name>A0ABT6XGY2_9GAMM</name>
<evidence type="ECO:0000256" key="1">
    <source>
        <dbReference type="ARBA" id="ARBA00022679"/>
    </source>
</evidence>
<dbReference type="PANTHER" id="PTHR12788">
    <property type="entry name" value="PROTEIN-TYROSINE SULFOTRANSFERASE 2"/>
    <property type="match status" value="1"/>
</dbReference>
<dbReference type="RefSeq" id="WP_283212802.1">
    <property type="nucleotide sequence ID" value="NZ_JASGBI010000001.1"/>
</dbReference>
<accession>A0ABT6XGY2</accession>
<proteinExistence type="predicted"/>
<dbReference type="Proteomes" id="UP001321580">
    <property type="component" value="Unassembled WGS sequence"/>
</dbReference>